<reference evidence="1 2" key="1">
    <citation type="journal article" date="2019" name="Int. J. Syst. Evol. Microbiol.">
        <title>The Global Catalogue of Microorganisms (GCM) 10K type strain sequencing project: providing services to taxonomists for standard genome sequencing and annotation.</title>
        <authorList>
            <consortium name="The Broad Institute Genomics Platform"/>
            <consortium name="The Broad Institute Genome Sequencing Center for Infectious Disease"/>
            <person name="Wu L."/>
            <person name="Ma J."/>
        </authorList>
    </citation>
    <scope>NUCLEOTIDE SEQUENCE [LARGE SCALE GENOMIC DNA]</scope>
    <source>
        <strain evidence="1 2">RDMS1</strain>
    </source>
</reference>
<dbReference type="Proteomes" id="UP001596417">
    <property type="component" value="Unassembled WGS sequence"/>
</dbReference>
<gene>
    <name evidence="1" type="ORF">ACFQL7_24055</name>
</gene>
<comment type="caution">
    <text evidence="1">The sequence shown here is derived from an EMBL/GenBank/DDBJ whole genome shotgun (WGS) entry which is preliminary data.</text>
</comment>
<proteinExistence type="predicted"/>
<name>A0ABD5YW26_9EURY</name>
<dbReference type="AlphaFoldDB" id="A0ABD5YW26"/>
<accession>A0ABD5YW26</accession>
<sequence length="191" mass="20615">MHRRTVLPPPAFLLAILTVYTGLGPSNGVLGVTEDATAHLEMTALADATLPPKVPYGVWKGGSEAAWFVDGSDVMTLITYEYTVSQVTPAAEYGRQMRERSAFALSGPSDAQRDIVETAISKEQYVVSPDEGPPSVLVTLADRFRDQEQAHGLDKSGEGELSGTYLVQYDGEVYWTTLAVHGDAFATETSE</sequence>
<keyword evidence="2" id="KW-1185">Reference proteome</keyword>
<evidence type="ECO:0000313" key="2">
    <source>
        <dbReference type="Proteomes" id="UP001596417"/>
    </source>
</evidence>
<dbReference type="GeneID" id="76202271"/>
<organism evidence="1 2">
    <name type="scientific">Halocatena marina</name>
    <dbReference type="NCBI Taxonomy" id="2934937"/>
    <lineage>
        <taxon>Archaea</taxon>
        <taxon>Methanobacteriati</taxon>
        <taxon>Methanobacteriota</taxon>
        <taxon>Stenosarchaea group</taxon>
        <taxon>Halobacteria</taxon>
        <taxon>Halobacteriales</taxon>
        <taxon>Natronomonadaceae</taxon>
        <taxon>Halocatena</taxon>
    </lineage>
</organism>
<dbReference type="EMBL" id="JBHTAX010000005">
    <property type="protein sequence ID" value="MFC7192582.1"/>
    <property type="molecule type" value="Genomic_DNA"/>
</dbReference>
<protein>
    <submittedName>
        <fullName evidence="1">Uncharacterized protein</fullName>
    </submittedName>
</protein>
<dbReference type="RefSeq" id="WP_248910928.1">
    <property type="nucleotide sequence ID" value="NZ_CP109981.1"/>
</dbReference>
<evidence type="ECO:0000313" key="1">
    <source>
        <dbReference type="EMBL" id="MFC7192582.1"/>
    </source>
</evidence>